<feature type="compositionally biased region" description="Basic and acidic residues" evidence="1">
    <location>
        <begin position="25"/>
        <end position="37"/>
    </location>
</feature>
<protein>
    <submittedName>
        <fullName evidence="2">Uncharacterized protein</fullName>
    </submittedName>
</protein>
<proteinExistence type="predicted"/>
<name>A0A3M0IVU4_HIRRU</name>
<keyword evidence="3" id="KW-1185">Reference proteome</keyword>
<dbReference type="Proteomes" id="UP000269221">
    <property type="component" value="Unassembled WGS sequence"/>
</dbReference>
<evidence type="ECO:0000256" key="1">
    <source>
        <dbReference type="SAM" id="MobiDB-lite"/>
    </source>
</evidence>
<accession>A0A3M0IVU4</accession>
<dbReference type="AlphaFoldDB" id="A0A3M0IVU4"/>
<feature type="region of interest" description="Disordered" evidence="1">
    <location>
        <begin position="1"/>
        <end position="44"/>
    </location>
</feature>
<gene>
    <name evidence="2" type="ORF">DUI87_30666</name>
</gene>
<evidence type="ECO:0000313" key="2">
    <source>
        <dbReference type="EMBL" id="RMB92927.1"/>
    </source>
</evidence>
<organism evidence="2 3">
    <name type="scientific">Hirundo rustica rustica</name>
    <dbReference type="NCBI Taxonomy" id="333673"/>
    <lineage>
        <taxon>Eukaryota</taxon>
        <taxon>Metazoa</taxon>
        <taxon>Chordata</taxon>
        <taxon>Craniata</taxon>
        <taxon>Vertebrata</taxon>
        <taxon>Euteleostomi</taxon>
        <taxon>Archelosauria</taxon>
        <taxon>Archosauria</taxon>
        <taxon>Dinosauria</taxon>
        <taxon>Saurischia</taxon>
        <taxon>Theropoda</taxon>
        <taxon>Coelurosauria</taxon>
        <taxon>Aves</taxon>
        <taxon>Neognathae</taxon>
        <taxon>Neoaves</taxon>
        <taxon>Telluraves</taxon>
        <taxon>Australaves</taxon>
        <taxon>Passeriformes</taxon>
        <taxon>Sylvioidea</taxon>
        <taxon>Hirundinidae</taxon>
        <taxon>Hirundo</taxon>
    </lineage>
</organism>
<dbReference type="EMBL" id="QRBI01000216">
    <property type="protein sequence ID" value="RMB92927.1"/>
    <property type="molecule type" value="Genomic_DNA"/>
</dbReference>
<sequence>MSQRGERWGCATPCPAPRALAAPRGDTKAELGGRQQDDGVQAPAVHRQAKSCRLGIPGRGVQMLLELQLPQSCEHCSDRRALRKSPGPGLELSWWPREQMNLQLVAQSMEEQGQWWLGEPVGKGLQEQDTGNVLTLLGGKVSWDVGMDLFPGRVVGPWARVGRKAASGLQWLEVCTAWLQGTWWPEDMAWSGVVWHGMEQCNEGIAV</sequence>
<reference evidence="2 3" key="1">
    <citation type="submission" date="2018-07" db="EMBL/GenBank/DDBJ databases">
        <title>A high quality draft genome assembly of the barn swallow (H. rustica rustica).</title>
        <authorList>
            <person name="Formenti G."/>
            <person name="Chiara M."/>
            <person name="Poveda L."/>
            <person name="Francoijs K.-J."/>
            <person name="Bonisoli-Alquati A."/>
            <person name="Canova L."/>
            <person name="Gianfranceschi L."/>
            <person name="Horner D.S."/>
            <person name="Saino N."/>
        </authorList>
    </citation>
    <scope>NUCLEOTIDE SEQUENCE [LARGE SCALE GENOMIC DNA]</scope>
    <source>
        <strain evidence="2">Chelidonia</strain>
        <tissue evidence="2">Blood</tissue>
    </source>
</reference>
<feature type="compositionally biased region" description="Low complexity" evidence="1">
    <location>
        <begin position="10"/>
        <end position="24"/>
    </location>
</feature>
<comment type="caution">
    <text evidence="2">The sequence shown here is derived from an EMBL/GenBank/DDBJ whole genome shotgun (WGS) entry which is preliminary data.</text>
</comment>
<evidence type="ECO:0000313" key="3">
    <source>
        <dbReference type="Proteomes" id="UP000269221"/>
    </source>
</evidence>